<dbReference type="PANTHER" id="PTHR47584">
    <property type="match status" value="1"/>
</dbReference>
<dbReference type="PANTHER" id="PTHR47584:SF14">
    <property type="entry name" value="L10-INTERACTING MYB DOMAIN-CONTAINING PROTEIN-LIKE"/>
    <property type="match status" value="1"/>
</dbReference>
<proteinExistence type="predicted"/>
<sequence length="381" mass="41874">MSGKAKQGTKLRAVWGLNEEQVLLELFEKARQDPEARTGRGVKTQTWNKIVEELNERCNSSFVIEQIRSKFSRLMIDYDLFHEVGGEGSLSDEDWEKIIAKRSENSSRLRQFKELGCPHLELCRRIAESKGGAGSAAPRAKRATRSHKGAPKAKKACIEETHETGGWDVYKEKLLLFLCWRAKGEPGFFTDGWAEMTSRLNEYCTTNFTLKETNAKYVELMQNYNQFKAATGFTGDPATIPKSDMDWECLMRERPQHYGRLQKFKEAGGFPHAEICSLIKGDTPPNGMGAASISEYLSTGALQLPDPSKPSIIPNQAPSSAHAIASAQASLSAKALSYLLPATANMVAAVTANGSAAGAAPPASAPVPMTQELHDNLNMFL</sequence>
<reference evidence="3 4" key="1">
    <citation type="journal article" date="2006" name="Science">
        <title>Phytophthora genome sequences uncover evolutionary origins and mechanisms of pathogenesis.</title>
        <authorList>
            <person name="Tyler B.M."/>
            <person name="Tripathy S."/>
            <person name="Zhang X."/>
            <person name="Dehal P."/>
            <person name="Jiang R.H."/>
            <person name="Aerts A."/>
            <person name="Arredondo F.D."/>
            <person name="Baxter L."/>
            <person name="Bensasson D."/>
            <person name="Beynon J.L."/>
            <person name="Chapman J."/>
            <person name="Damasceno C.M."/>
            <person name="Dorrance A.E."/>
            <person name="Dou D."/>
            <person name="Dickerman A.W."/>
            <person name="Dubchak I.L."/>
            <person name="Garbelotto M."/>
            <person name="Gijzen M."/>
            <person name="Gordon S.G."/>
            <person name="Govers F."/>
            <person name="Grunwald N.J."/>
            <person name="Huang W."/>
            <person name="Ivors K.L."/>
            <person name="Jones R.W."/>
            <person name="Kamoun S."/>
            <person name="Krampis K."/>
            <person name="Lamour K.H."/>
            <person name="Lee M.K."/>
            <person name="McDonald W.H."/>
            <person name="Medina M."/>
            <person name="Meijer H.J."/>
            <person name="Nordberg E.K."/>
            <person name="Maclean D.J."/>
            <person name="Ospina-Giraldo M.D."/>
            <person name="Morris P.F."/>
            <person name="Phuntumart V."/>
            <person name="Putnam N.H."/>
            <person name="Rash S."/>
            <person name="Rose J.K."/>
            <person name="Sakihama Y."/>
            <person name="Salamov A.A."/>
            <person name="Savidor A."/>
            <person name="Scheuring C.F."/>
            <person name="Smith B.M."/>
            <person name="Sobral B.W."/>
            <person name="Terry A."/>
            <person name="Torto-Alalibo T.A."/>
            <person name="Win J."/>
            <person name="Xu Z."/>
            <person name="Zhang H."/>
            <person name="Grigoriev I.V."/>
            <person name="Rokhsar D.S."/>
            <person name="Boore J.L."/>
        </authorList>
    </citation>
    <scope>NUCLEOTIDE SEQUENCE [LARGE SCALE GENOMIC DNA]</scope>
    <source>
        <strain evidence="3 4">P6497</strain>
    </source>
</reference>
<dbReference type="InterPro" id="IPR024752">
    <property type="entry name" value="Myb/SANT-like_dom"/>
</dbReference>
<feature type="region of interest" description="Disordered" evidence="1">
    <location>
        <begin position="132"/>
        <end position="152"/>
    </location>
</feature>
<feature type="compositionally biased region" description="Basic residues" evidence="1">
    <location>
        <begin position="139"/>
        <end position="152"/>
    </location>
</feature>
<dbReference type="AlphaFoldDB" id="G4YLM5"/>
<evidence type="ECO:0000313" key="3">
    <source>
        <dbReference type="EMBL" id="EGZ30506.1"/>
    </source>
</evidence>
<gene>
    <name evidence="3" type="ORF">PHYSODRAFT_284627</name>
</gene>
<protein>
    <recommendedName>
        <fullName evidence="2">Myb/SANT-like domain-containing protein</fullName>
    </recommendedName>
</protein>
<evidence type="ECO:0000256" key="1">
    <source>
        <dbReference type="SAM" id="MobiDB-lite"/>
    </source>
</evidence>
<feature type="domain" description="Myb/SANT-like" evidence="2">
    <location>
        <begin position="15"/>
        <end position="91"/>
    </location>
</feature>
<feature type="non-terminal residue" evidence="3">
    <location>
        <position position="381"/>
    </location>
</feature>
<dbReference type="InParanoid" id="G4YLM5"/>
<evidence type="ECO:0000259" key="2">
    <source>
        <dbReference type="Pfam" id="PF12776"/>
    </source>
</evidence>
<evidence type="ECO:0000313" key="4">
    <source>
        <dbReference type="Proteomes" id="UP000002640"/>
    </source>
</evidence>
<dbReference type="Proteomes" id="UP000002640">
    <property type="component" value="Unassembled WGS sequence"/>
</dbReference>
<dbReference type="EMBL" id="JH159151">
    <property type="protein sequence ID" value="EGZ30506.1"/>
    <property type="molecule type" value="Genomic_DNA"/>
</dbReference>
<keyword evidence="4" id="KW-1185">Reference proteome</keyword>
<accession>G4YLM5</accession>
<dbReference type="InterPro" id="IPR045026">
    <property type="entry name" value="LIMYB"/>
</dbReference>
<dbReference type="KEGG" id="psoj:PHYSODRAFT_284627"/>
<dbReference type="GeneID" id="20639828"/>
<dbReference type="RefSeq" id="XP_009517781.1">
    <property type="nucleotide sequence ID" value="XM_009519486.1"/>
</dbReference>
<dbReference type="OMA" id="RCKTSLF"/>
<dbReference type="Pfam" id="PF12776">
    <property type="entry name" value="Myb_DNA-bind_3"/>
    <property type="match status" value="1"/>
</dbReference>
<organism evidence="3 4">
    <name type="scientific">Phytophthora sojae (strain P6497)</name>
    <name type="common">Soybean stem and root rot agent</name>
    <name type="synonym">Phytophthora megasperma f. sp. glycines</name>
    <dbReference type="NCBI Taxonomy" id="1094619"/>
    <lineage>
        <taxon>Eukaryota</taxon>
        <taxon>Sar</taxon>
        <taxon>Stramenopiles</taxon>
        <taxon>Oomycota</taxon>
        <taxon>Peronosporomycetes</taxon>
        <taxon>Peronosporales</taxon>
        <taxon>Peronosporaceae</taxon>
        <taxon>Phytophthora</taxon>
    </lineage>
</organism>
<name>G4YLM5_PHYSP</name>